<dbReference type="Proteomes" id="UP000295496">
    <property type="component" value="Unassembled WGS sequence"/>
</dbReference>
<dbReference type="NCBIfam" id="TIGR00426">
    <property type="entry name" value="competence protein ComEA helix-hairpin-helix repeat region"/>
    <property type="match status" value="1"/>
</dbReference>
<dbReference type="PANTHER" id="PTHR21180:SF32">
    <property type="entry name" value="ENDONUCLEASE_EXONUCLEASE_PHOSPHATASE FAMILY DOMAIN-CONTAINING PROTEIN 1"/>
    <property type="match status" value="1"/>
</dbReference>
<reference evidence="2 3" key="1">
    <citation type="submission" date="2019-03" db="EMBL/GenBank/DDBJ databases">
        <title>Genomic Encyclopedia of Type Strains, Phase IV (KMG-IV): sequencing the most valuable type-strain genomes for metagenomic binning, comparative biology and taxonomic classification.</title>
        <authorList>
            <person name="Goeker M."/>
        </authorList>
    </citation>
    <scope>NUCLEOTIDE SEQUENCE [LARGE SCALE GENOMIC DNA]</scope>
    <source>
        <strain evidence="2 3">DSM 10053</strain>
    </source>
</reference>
<keyword evidence="3" id="KW-1185">Reference proteome</keyword>
<dbReference type="Pfam" id="PF12836">
    <property type="entry name" value="HHH_3"/>
    <property type="match status" value="1"/>
</dbReference>
<keyword evidence="1" id="KW-0732">Signal</keyword>
<comment type="caution">
    <text evidence="2">The sequence shown here is derived from an EMBL/GenBank/DDBJ whole genome shotgun (WGS) entry which is preliminary data.</text>
</comment>
<gene>
    <name evidence="2" type="ORF">EV692_1237</name>
</gene>
<dbReference type="Gene3D" id="1.10.150.280">
    <property type="entry name" value="AF1531-like domain"/>
    <property type="match status" value="1"/>
</dbReference>
<protein>
    <submittedName>
        <fullName evidence="2">Competence protein ComEA</fullName>
    </submittedName>
</protein>
<dbReference type="EMBL" id="SMGJ01000003">
    <property type="protein sequence ID" value="TCK70015.1"/>
    <property type="molecule type" value="Genomic_DNA"/>
</dbReference>
<accession>A0A4R1KXB2</accession>
<organism evidence="2 3">
    <name type="scientific">Lonepinella koalarum</name>
    <dbReference type="NCBI Taxonomy" id="53417"/>
    <lineage>
        <taxon>Bacteria</taxon>
        <taxon>Pseudomonadati</taxon>
        <taxon>Pseudomonadota</taxon>
        <taxon>Gammaproteobacteria</taxon>
        <taxon>Pasteurellales</taxon>
        <taxon>Pasteurellaceae</taxon>
        <taxon>Lonepinella</taxon>
    </lineage>
</organism>
<evidence type="ECO:0000256" key="1">
    <source>
        <dbReference type="SAM" id="SignalP"/>
    </source>
</evidence>
<dbReference type="InterPro" id="IPR004509">
    <property type="entry name" value="Competence_ComEA_HhH"/>
</dbReference>
<dbReference type="GO" id="GO:0015628">
    <property type="term" value="P:protein secretion by the type II secretion system"/>
    <property type="evidence" value="ECO:0007669"/>
    <property type="project" value="TreeGrafter"/>
</dbReference>
<dbReference type="GO" id="GO:0015627">
    <property type="term" value="C:type II protein secretion system complex"/>
    <property type="evidence" value="ECO:0007669"/>
    <property type="project" value="TreeGrafter"/>
</dbReference>
<proteinExistence type="predicted"/>
<dbReference type="RefSeq" id="WP_132301580.1">
    <property type="nucleotide sequence ID" value="NZ_CP170642.1"/>
</dbReference>
<name>A0A4R1KXB2_9PAST</name>
<evidence type="ECO:0000313" key="2">
    <source>
        <dbReference type="EMBL" id="TCK70015.1"/>
    </source>
</evidence>
<dbReference type="PANTHER" id="PTHR21180">
    <property type="entry name" value="ENDONUCLEASE/EXONUCLEASE/PHOSPHATASE FAMILY DOMAIN-CONTAINING PROTEIN 1"/>
    <property type="match status" value="1"/>
</dbReference>
<sequence length="119" mass="12534">MKSIKALLGTITLVGSLLGSTNVLAETTQAVTTPAQQVTVQTVTTETPAQVAVVGDKLNINTASAAEIQKVLTGIGAKKAEAIVQYREKHGAFTSIEQLLEVQGIGQSTLDKNKDRIIF</sequence>
<dbReference type="InterPro" id="IPR051675">
    <property type="entry name" value="Endo/Exo/Phosphatase_dom_1"/>
</dbReference>
<dbReference type="SUPFAM" id="SSF47781">
    <property type="entry name" value="RuvA domain 2-like"/>
    <property type="match status" value="1"/>
</dbReference>
<dbReference type="InterPro" id="IPR010994">
    <property type="entry name" value="RuvA_2-like"/>
</dbReference>
<evidence type="ECO:0000313" key="3">
    <source>
        <dbReference type="Proteomes" id="UP000295496"/>
    </source>
</evidence>
<dbReference type="AlphaFoldDB" id="A0A4R1KXB2"/>
<feature type="chain" id="PRO_5030099110" evidence="1">
    <location>
        <begin position="26"/>
        <end position="119"/>
    </location>
</feature>
<feature type="signal peptide" evidence="1">
    <location>
        <begin position="1"/>
        <end position="25"/>
    </location>
</feature>